<evidence type="ECO:0000256" key="1">
    <source>
        <dbReference type="PROSITE-ProRule" id="PRU00453"/>
    </source>
</evidence>
<dbReference type="SUPFAM" id="SSF144232">
    <property type="entry name" value="HIT/MYND zinc finger-like"/>
    <property type="match status" value="1"/>
</dbReference>
<evidence type="ECO:0000313" key="5">
    <source>
        <dbReference type="Proteomes" id="UP001590950"/>
    </source>
</evidence>
<proteinExistence type="predicted"/>
<accession>A0ABR4APV9</accession>
<evidence type="ECO:0000313" key="4">
    <source>
        <dbReference type="EMBL" id="KAL2046772.1"/>
    </source>
</evidence>
<feature type="region of interest" description="Disordered" evidence="2">
    <location>
        <begin position="104"/>
        <end position="140"/>
    </location>
</feature>
<dbReference type="PROSITE" id="PS51083">
    <property type="entry name" value="ZF_HIT"/>
    <property type="match status" value="1"/>
</dbReference>
<keyword evidence="1" id="KW-0862">Zinc</keyword>
<dbReference type="EMBL" id="JBEFKJ010000003">
    <property type="protein sequence ID" value="KAL2046772.1"/>
    <property type="molecule type" value="Genomic_DNA"/>
</dbReference>
<reference evidence="4 5" key="1">
    <citation type="submission" date="2024-09" db="EMBL/GenBank/DDBJ databases">
        <title>Rethinking Asexuality: The Enigmatic Case of Functional Sexual Genes in Lepraria (Stereocaulaceae).</title>
        <authorList>
            <person name="Doellman M."/>
            <person name="Sun Y."/>
            <person name="Barcenas-Pena A."/>
            <person name="Lumbsch H.T."/>
            <person name="Grewe F."/>
        </authorList>
    </citation>
    <scope>NUCLEOTIDE SEQUENCE [LARGE SCALE GENOMIC DNA]</scope>
    <source>
        <strain evidence="4 5">Mercado 3170</strain>
    </source>
</reference>
<organism evidence="4 5">
    <name type="scientific">Stereocaulon virgatum</name>
    <dbReference type="NCBI Taxonomy" id="373712"/>
    <lineage>
        <taxon>Eukaryota</taxon>
        <taxon>Fungi</taxon>
        <taxon>Dikarya</taxon>
        <taxon>Ascomycota</taxon>
        <taxon>Pezizomycotina</taxon>
        <taxon>Lecanoromycetes</taxon>
        <taxon>OSLEUM clade</taxon>
        <taxon>Lecanoromycetidae</taxon>
        <taxon>Lecanorales</taxon>
        <taxon>Lecanorineae</taxon>
        <taxon>Stereocaulaceae</taxon>
        <taxon>Stereocaulon</taxon>
    </lineage>
</organism>
<keyword evidence="1" id="KW-0863">Zinc-finger</keyword>
<keyword evidence="1" id="KW-0479">Metal-binding</keyword>
<comment type="caution">
    <text evidence="4">The sequence shown here is derived from an EMBL/GenBank/DDBJ whole genome shotgun (WGS) entry which is preliminary data.</text>
</comment>
<protein>
    <recommendedName>
        <fullName evidence="3">HIT-type domain-containing protein</fullName>
    </recommendedName>
</protein>
<dbReference type="Gene3D" id="3.30.60.190">
    <property type="match status" value="1"/>
</dbReference>
<feature type="domain" description="HIT-type" evidence="3">
    <location>
        <begin position="5"/>
        <end position="38"/>
    </location>
</feature>
<feature type="compositionally biased region" description="Basic and acidic residues" evidence="2">
    <location>
        <begin position="112"/>
        <end position="122"/>
    </location>
</feature>
<dbReference type="InterPro" id="IPR007529">
    <property type="entry name" value="Znf_HIT"/>
</dbReference>
<keyword evidence="5" id="KW-1185">Reference proteome</keyword>
<dbReference type="PROSITE" id="PS00028">
    <property type="entry name" value="ZINC_FINGER_C2H2_1"/>
    <property type="match status" value="1"/>
</dbReference>
<dbReference type="InterPro" id="IPR013087">
    <property type="entry name" value="Znf_C2H2_type"/>
</dbReference>
<name>A0ABR4APV9_9LECA</name>
<gene>
    <name evidence="4" type="ORF">N7G274_000790</name>
</gene>
<dbReference type="CDD" id="cd23024">
    <property type="entry name" value="zf-HIT_ZNHIT2-3"/>
    <property type="match status" value="1"/>
</dbReference>
<evidence type="ECO:0000259" key="3">
    <source>
        <dbReference type="PROSITE" id="PS51083"/>
    </source>
</evidence>
<dbReference type="Pfam" id="PF04438">
    <property type="entry name" value="zf-HIT"/>
    <property type="match status" value="1"/>
</dbReference>
<evidence type="ECO:0000256" key="2">
    <source>
        <dbReference type="SAM" id="MobiDB-lite"/>
    </source>
</evidence>
<sequence length="190" mass="21222">MAGPCGVCNIQSAKYKCPSCQLQYCSTQCYKPHQANHPNNLPPKPPPPAFTNPVKSYVEIGRPCLEANPLLSLEISPDLQLLYKRFPRLHHQLRRVYEATNEPPADYTDEFSSGRHAGDRRRGYGRGRGRSRDRGIGAPWSQQKGFKAGLYLMRKLRHLKGLDGKGLMEFSQLITRTIGNKSSEVASAGV</sequence>
<dbReference type="Proteomes" id="UP001590950">
    <property type="component" value="Unassembled WGS sequence"/>
</dbReference>